<gene>
    <name evidence="2" type="ORF">P2W56_02715</name>
</gene>
<proteinExistence type="predicted"/>
<dbReference type="Proteomes" id="UP001220238">
    <property type="component" value="Chromosome"/>
</dbReference>
<name>A0AB38XWV5_CORAY</name>
<sequence>METSSKWVKVSEIANEYGLTKTTVYNLVRDGKIEASYITKRQLRINRDSMQAHVKANAA</sequence>
<reference evidence="2" key="1">
    <citation type="submission" date="2023-03" db="EMBL/GenBank/DDBJ databases">
        <title>Corynebacterium amycolatum SB-1.</title>
        <authorList>
            <person name="Jo H."/>
        </authorList>
    </citation>
    <scope>NUCLEOTIDE SEQUENCE</scope>
    <source>
        <strain evidence="2">SB-1</strain>
    </source>
</reference>
<protein>
    <submittedName>
        <fullName evidence="2">Helix-turn-helix domain-containing protein</fullName>
    </submittedName>
</protein>
<feature type="domain" description="Helix-turn-helix" evidence="1">
    <location>
        <begin position="7"/>
        <end position="57"/>
    </location>
</feature>
<dbReference type="AlphaFoldDB" id="A0AB38XWV5"/>
<evidence type="ECO:0000259" key="1">
    <source>
        <dbReference type="Pfam" id="PF12728"/>
    </source>
</evidence>
<accession>A0AB38XWV5</accession>
<dbReference type="InterPro" id="IPR041657">
    <property type="entry name" value="HTH_17"/>
</dbReference>
<dbReference type="RefSeq" id="WP_187402535.1">
    <property type="nucleotide sequence ID" value="NZ_CP046975.1"/>
</dbReference>
<dbReference type="Pfam" id="PF12728">
    <property type="entry name" value="HTH_17"/>
    <property type="match status" value="1"/>
</dbReference>
<dbReference type="NCBIfam" id="TIGR01764">
    <property type="entry name" value="excise"/>
    <property type="match status" value="1"/>
</dbReference>
<dbReference type="GeneID" id="92767790"/>
<dbReference type="InterPro" id="IPR010093">
    <property type="entry name" value="SinI_DNA-bd"/>
</dbReference>
<dbReference type="EMBL" id="CP120206">
    <property type="protein sequence ID" value="WET44374.1"/>
    <property type="molecule type" value="Genomic_DNA"/>
</dbReference>
<organism evidence="2 3">
    <name type="scientific">Corynebacterium amycolatum</name>
    <dbReference type="NCBI Taxonomy" id="43765"/>
    <lineage>
        <taxon>Bacteria</taxon>
        <taxon>Bacillati</taxon>
        <taxon>Actinomycetota</taxon>
        <taxon>Actinomycetes</taxon>
        <taxon>Mycobacteriales</taxon>
        <taxon>Corynebacteriaceae</taxon>
        <taxon>Corynebacterium</taxon>
    </lineage>
</organism>
<evidence type="ECO:0000313" key="3">
    <source>
        <dbReference type="Proteomes" id="UP001220238"/>
    </source>
</evidence>
<dbReference type="GO" id="GO:0003677">
    <property type="term" value="F:DNA binding"/>
    <property type="evidence" value="ECO:0007669"/>
    <property type="project" value="InterPro"/>
</dbReference>
<evidence type="ECO:0000313" key="2">
    <source>
        <dbReference type="EMBL" id="WET44374.1"/>
    </source>
</evidence>